<name>A0A8X6USJ0_TRICX</name>
<evidence type="ECO:0000313" key="2">
    <source>
        <dbReference type="Proteomes" id="UP000887159"/>
    </source>
</evidence>
<evidence type="ECO:0000313" key="1">
    <source>
        <dbReference type="EMBL" id="GFX90886.1"/>
    </source>
</evidence>
<sequence length="127" mass="14699">MSMLLKSIIECKICMSRSACIVDRYTNDEKKIRRGRSSAENRSRPAQTNVAIIKKAIADMNHLVRINRRITTRRVAHDFMWLRSARHGYSNSVWGFLNIPLTARTPQPVTNSFWSNQKSYEGKAICR</sequence>
<organism evidence="1 2">
    <name type="scientific">Trichonephila clavipes</name>
    <name type="common">Golden silk orbweaver</name>
    <name type="synonym">Nephila clavipes</name>
    <dbReference type="NCBI Taxonomy" id="2585209"/>
    <lineage>
        <taxon>Eukaryota</taxon>
        <taxon>Metazoa</taxon>
        <taxon>Ecdysozoa</taxon>
        <taxon>Arthropoda</taxon>
        <taxon>Chelicerata</taxon>
        <taxon>Arachnida</taxon>
        <taxon>Araneae</taxon>
        <taxon>Araneomorphae</taxon>
        <taxon>Entelegynae</taxon>
        <taxon>Araneoidea</taxon>
        <taxon>Nephilidae</taxon>
        <taxon>Trichonephila</taxon>
    </lineage>
</organism>
<accession>A0A8X6USJ0</accession>
<dbReference type="Proteomes" id="UP000887159">
    <property type="component" value="Unassembled WGS sequence"/>
</dbReference>
<protein>
    <submittedName>
        <fullName evidence="1">Uncharacterized protein</fullName>
    </submittedName>
</protein>
<keyword evidence="2" id="KW-1185">Reference proteome</keyword>
<comment type="caution">
    <text evidence="1">The sequence shown here is derived from an EMBL/GenBank/DDBJ whole genome shotgun (WGS) entry which is preliminary data.</text>
</comment>
<proteinExistence type="predicted"/>
<reference evidence="1" key="1">
    <citation type="submission" date="2020-08" db="EMBL/GenBank/DDBJ databases">
        <title>Multicomponent nature underlies the extraordinary mechanical properties of spider dragline silk.</title>
        <authorList>
            <person name="Kono N."/>
            <person name="Nakamura H."/>
            <person name="Mori M."/>
            <person name="Yoshida Y."/>
            <person name="Ohtoshi R."/>
            <person name="Malay A.D."/>
            <person name="Moran D.A.P."/>
            <person name="Tomita M."/>
            <person name="Numata K."/>
            <person name="Arakawa K."/>
        </authorList>
    </citation>
    <scope>NUCLEOTIDE SEQUENCE</scope>
</reference>
<gene>
    <name evidence="1" type="ORF">TNCV_3167171</name>
</gene>
<dbReference type="EMBL" id="BMAU01021105">
    <property type="protein sequence ID" value="GFX90886.1"/>
    <property type="molecule type" value="Genomic_DNA"/>
</dbReference>
<dbReference type="AlphaFoldDB" id="A0A8X6USJ0"/>